<evidence type="ECO:0008006" key="3">
    <source>
        <dbReference type="Google" id="ProtNLM"/>
    </source>
</evidence>
<comment type="caution">
    <text evidence="1">The sequence shown here is derived from an EMBL/GenBank/DDBJ whole genome shotgun (WGS) entry which is preliminary data.</text>
</comment>
<dbReference type="Proteomes" id="UP001312865">
    <property type="component" value="Unassembled WGS sequence"/>
</dbReference>
<dbReference type="RefSeq" id="WP_336585839.1">
    <property type="nucleotide sequence ID" value="NZ_JBBAXC010000003.1"/>
</dbReference>
<organism evidence="1 2">
    <name type="scientific">Bacillus spongiae</name>
    <dbReference type="NCBI Taxonomy" id="2683610"/>
    <lineage>
        <taxon>Bacteria</taxon>
        <taxon>Bacillati</taxon>
        <taxon>Bacillota</taxon>
        <taxon>Bacilli</taxon>
        <taxon>Bacillales</taxon>
        <taxon>Bacillaceae</taxon>
        <taxon>Bacillus</taxon>
    </lineage>
</organism>
<reference evidence="1 2" key="1">
    <citation type="journal article" date="2018" name="J. Microbiol.">
        <title>Bacillus spongiae sp. nov., isolated from sponge of Jeju Island.</title>
        <authorList>
            <person name="Lee G.E."/>
            <person name="Im W.T."/>
            <person name="Park J.S."/>
        </authorList>
    </citation>
    <scope>NUCLEOTIDE SEQUENCE [LARGE SCALE GENOMIC DNA]</scope>
    <source>
        <strain evidence="1 2">135PIL107-10</strain>
    </source>
</reference>
<evidence type="ECO:0000313" key="2">
    <source>
        <dbReference type="Proteomes" id="UP001312865"/>
    </source>
</evidence>
<keyword evidence="2" id="KW-1185">Reference proteome</keyword>
<protein>
    <recommendedName>
        <fullName evidence="3">DUF2757 family protein</fullName>
    </recommendedName>
</protein>
<dbReference type="EMBL" id="JBBAXC010000003">
    <property type="protein sequence ID" value="MEI5906406.1"/>
    <property type="molecule type" value="Genomic_DNA"/>
</dbReference>
<accession>A0ABU8HAZ3</accession>
<evidence type="ECO:0000313" key="1">
    <source>
        <dbReference type="EMBL" id="MEI5906406.1"/>
    </source>
</evidence>
<sequence>MNMKVCPLCNGLKQPHIVCTTCNNEMQNTGRIYDFFDEYSAYMDIESMKLVDGVTSSGEQEQCSHLFYCDICKASFIKKILLEEC</sequence>
<proteinExistence type="predicted"/>
<name>A0ABU8HAZ3_9BACI</name>
<gene>
    <name evidence="1" type="ORF">WAK64_04975</name>
</gene>